<dbReference type="Gene3D" id="3.40.50.300">
    <property type="entry name" value="P-loop containing nucleotide triphosphate hydrolases"/>
    <property type="match status" value="1"/>
</dbReference>
<feature type="region of interest" description="Disordered" evidence="1">
    <location>
        <begin position="582"/>
        <end position="612"/>
    </location>
</feature>
<dbReference type="PANTHER" id="PTHR34413">
    <property type="entry name" value="PROPHAGE TAIL FIBER ASSEMBLY PROTEIN HOMOLOG TFAE-RELATED-RELATED"/>
    <property type="match status" value="1"/>
</dbReference>
<keyword evidence="5" id="KW-1185">Reference proteome</keyword>
<evidence type="ECO:0000259" key="3">
    <source>
        <dbReference type="Pfam" id="PF20454"/>
    </source>
</evidence>
<evidence type="ECO:0000256" key="1">
    <source>
        <dbReference type="SAM" id="MobiDB-lite"/>
    </source>
</evidence>
<reference evidence="4 5" key="1">
    <citation type="submission" date="2023-07" db="EMBL/GenBank/DDBJ databases">
        <title>Sorghum-associated microbial communities from plants grown in Nebraska, USA.</title>
        <authorList>
            <person name="Schachtman D."/>
        </authorList>
    </citation>
    <scope>NUCLEOTIDE SEQUENCE [LARGE SCALE GENOMIC DNA]</scope>
    <source>
        <strain evidence="4 5">CC482</strain>
    </source>
</reference>
<protein>
    <submittedName>
        <fullName evidence="4">Phage terminase large subunit GpA-like protein</fullName>
    </submittedName>
</protein>
<dbReference type="InterPro" id="IPR027417">
    <property type="entry name" value="P-loop_NTPase"/>
</dbReference>
<feature type="region of interest" description="Disordered" evidence="1">
    <location>
        <begin position="118"/>
        <end position="143"/>
    </location>
</feature>
<dbReference type="InterPro" id="IPR051220">
    <property type="entry name" value="TFA_Chaperone"/>
</dbReference>
<feature type="domain" description="Terminase large subunit GpA endonuclease" evidence="3">
    <location>
        <begin position="289"/>
        <end position="580"/>
    </location>
</feature>
<dbReference type="PANTHER" id="PTHR34413:SF2">
    <property type="entry name" value="PROPHAGE TAIL FIBER ASSEMBLY PROTEIN HOMOLOG TFAE-RELATED"/>
    <property type="match status" value="1"/>
</dbReference>
<organism evidence="4 5">
    <name type="scientific">Paenibacillus harenae</name>
    <dbReference type="NCBI Taxonomy" id="306543"/>
    <lineage>
        <taxon>Bacteria</taxon>
        <taxon>Bacillati</taxon>
        <taxon>Bacillota</taxon>
        <taxon>Bacilli</taxon>
        <taxon>Bacillales</taxon>
        <taxon>Paenibacillaceae</taxon>
        <taxon>Paenibacillus</taxon>
    </lineage>
</organism>
<dbReference type="HAMAP" id="MF_04144">
    <property type="entry name" value="TERL_LAMBDA"/>
    <property type="match status" value="1"/>
</dbReference>
<dbReference type="InterPro" id="IPR046454">
    <property type="entry name" value="GpA_endonuclease"/>
</dbReference>
<dbReference type="InterPro" id="IPR046453">
    <property type="entry name" value="GpA_ATPase"/>
</dbReference>
<dbReference type="Pfam" id="PF05876">
    <property type="entry name" value="GpA_ATPase"/>
    <property type="match status" value="1"/>
</dbReference>
<evidence type="ECO:0000313" key="5">
    <source>
        <dbReference type="Proteomes" id="UP001229346"/>
    </source>
</evidence>
<gene>
    <name evidence="4" type="ORF">J2T15_003824</name>
</gene>
<dbReference type="InterPro" id="IPR008866">
    <property type="entry name" value="Phage_lambda_GpA-like"/>
</dbReference>
<dbReference type="Pfam" id="PF20454">
    <property type="entry name" value="GpA_nuclease"/>
    <property type="match status" value="1"/>
</dbReference>
<sequence length="612" mass="69302">MQKIDTRTKCLFCRIARVVAPPPKLTISEWADLYRRLSSEASAEPGQWRTDRAPYQREIMDALNDDEVETIVVMSSAQVGKTELILNVIGYYVHQDPSPIMLVQPTLELAQAFSKDRLSPMTRDSPELKKRMTSAKSRDGGNTMLHKSFPGGHITMAGANSPASLASRPIRIVLLDEVDRYPVSAGTEGDPVTLVSKRSTTFLNRKRVLVSTPTIKGASRIETAYEESTMEQWCLPCPSCSDHQPLDWKQIRFDDASMVCKHCGAIHSELEWKASTGRWIARKENSKVRGFHLNELASPWKRWSTIIEEFREAKRGGPETLKAWVNTSLGETWEEKGEQLDEDILLKRREMYHADVPDGVKILTAAVDTQDNRFEIDVMGWGAGHESWRIQYRVIYGDLKQPQVWTDLDEFLQRTWTDAEGRKFRIAITCMDSGGHFTNEVYRFCKERHARRVFAIKGESPGDGTYLPLIAGTSTNNRYKATVVRLGVNEGKSKVMSALSLSPTDEAGNKVQGYCHFPLTTPDKNRGYDRQYFEGLTAEALQTRYKMGSPYQVWVKVRTRNEPLDLAVYNRAAIEILQPNLDLPLPPMREEPAATATPPQTRQRRRGTTSSV</sequence>
<accession>A0ABT9U824</accession>
<evidence type="ECO:0000259" key="2">
    <source>
        <dbReference type="Pfam" id="PF05876"/>
    </source>
</evidence>
<dbReference type="RefSeq" id="WP_307205700.1">
    <property type="nucleotide sequence ID" value="NZ_JAUSSU010000007.1"/>
</dbReference>
<proteinExistence type="inferred from homology"/>
<evidence type="ECO:0000313" key="4">
    <source>
        <dbReference type="EMBL" id="MDQ0114369.1"/>
    </source>
</evidence>
<name>A0ABT9U824_PAEHA</name>
<dbReference type="Proteomes" id="UP001229346">
    <property type="component" value="Unassembled WGS sequence"/>
</dbReference>
<feature type="compositionally biased region" description="Basic residues" evidence="1">
    <location>
        <begin position="602"/>
        <end position="612"/>
    </location>
</feature>
<dbReference type="EMBL" id="JAUSSU010000007">
    <property type="protein sequence ID" value="MDQ0114369.1"/>
    <property type="molecule type" value="Genomic_DNA"/>
</dbReference>
<feature type="compositionally biased region" description="Basic and acidic residues" evidence="1">
    <location>
        <begin position="118"/>
        <end position="130"/>
    </location>
</feature>
<comment type="caution">
    <text evidence="4">The sequence shown here is derived from an EMBL/GenBank/DDBJ whole genome shotgun (WGS) entry which is preliminary data.</text>
</comment>
<feature type="domain" description="Phage terminase large subunit GpA ATPase" evidence="2">
    <location>
        <begin position="42"/>
        <end position="279"/>
    </location>
</feature>